<protein>
    <recommendedName>
        <fullName evidence="5">Simple sugar transport system ATP-binding protein</fullName>
    </recommendedName>
</protein>
<dbReference type="Gene3D" id="3.40.50.300">
    <property type="entry name" value="P-loop containing nucleotide triphosphate hydrolases"/>
    <property type="match status" value="1"/>
</dbReference>
<dbReference type="EMBL" id="LLYB01000081">
    <property type="protein sequence ID" value="KRR21435.1"/>
    <property type="molecule type" value="Genomic_DNA"/>
</dbReference>
<dbReference type="PANTHER" id="PTHR43790:SF4">
    <property type="entry name" value="GUANOSINE IMPORT ATP-BINDING PROTEIN NUPO"/>
    <property type="match status" value="1"/>
</dbReference>
<evidence type="ECO:0008006" key="5">
    <source>
        <dbReference type="Google" id="ProtNLM"/>
    </source>
</evidence>
<name>A0A0R3MN40_9BRAD</name>
<dbReference type="Proteomes" id="UP000051660">
    <property type="component" value="Unassembled WGS sequence"/>
</dbReference>
<gene>
    <name evidence="3" type="ORF">CQ14_07260</name>
</gene>
<sequence>MQRAALGGDVEVLIAANPCFGLDFAAVAQINAEIMAARNHGAAVLLVSEDLDELLEMSDRLVVMFHSQFVHEARASEADLTEVGRHMAGH</sequence>
<dbReference type="InterPro" id="IPR050107">
    <property type="entry name" value="ABC_carbohydrate_import_ATPase"/>
</dbReference>
<accession>A0A0R3MN40</accession>
<dbReference type="InterPro" id="IPR027417">
    <property type="entry name" value="P-loop_NTPase"/>
</dbReference>
<reference evidence="3 4" key="1">
    <citation type="submission" date="2014-03" db="EMBL/GenBank/DDBJ databases">
        <title>Bradyrhizobium valentinum sp. nov., isolated from effective nodules of Lupinus mariae-josephae, a lupine endemic of basic-lime soils in Eastern Spain.</title>
        <authorList>
            <person name="Duran D."/>
            <person name="Rey L."/>
            <person name="Navarro A."/>
            <person name="Busquets A."/>
            <person name="Imperial J."/>
            <person name="Ruiz-Argueso T."/>
        </authorList>
    </citation>
    <scope>NUCLEOTIDE SEQUENCE [LARGE SCALE GENOMIC DNA]</scope>
    <source>
        <strain evidence="3 4">CCBAU 23086</strain>
    </source>
</reference>
<dbReference type="SUPFAM" id="SSF52540">
    <property type="entry name" value="P-loop containing nucleoside triphosphate hydrolases"/>
    <property type="match status" value="1"/>
</dbReference>
<dbReference type="AlphaFoldDB" id="A0A0R3MN40"/>
<dbReference type="STRING" id="722472.SAMN05444321_4444"/>
<keyword evidence="1" id="KW-0547">Nucleotide-binding</keyword>
<evidence type="ECO:0000313" key="4">
    <source>
        <dbReference type="Proteomes" id="UP000051660"/>
    </source>
</evidence>
<comment type="caution">
    <text evidence="3">The sequence shown here is derived from an EMBL/GenBank/DDBJ whole genome shotgun (WGS) entry which is preliminary data.</text>
</comment>
<evidence type="ECO:0000256" key="2">
    <source>
        <dbReference type="ARBA" id="ARBA00022840"/>
    </source>
</evidence>
<organism evidence="3 4">
    <name type="scientific">Bradyrhizobium lablabi</name>
    <dbReference type="NCBI Taxonomy" id="722472"/>
    <lineage>
        <taxon>Bacteria</taxon>
        <taxon>Pseudomonadati</taxon>
        <taxon>Pseudomonadota</taxon>
        <taxon>Alphaproteobacteria</taxon>
        <taxon>Hyphomicrobiales</taxon>
        <taxon>Nitrobacteraceae</taxon>
        <taxon>Bradyrhizobium</taxon>
    </lineage>
</organism>
<dbReference type="PANTHER" id="PTHR43790">
    <property type="entry name" value="CARBOHYDRATE TRANSPORT ATP-BINDING PROTEIN MG119-RELATED"/>
    <property type="match status" value="1"/>
</dbReference>
<proteinExistence type="predicted"/>
<evidence type="ECO:0000256" key="1">
    <source>
        <dbReference type="ARBA" id="ARBA00022741"/>
    </source>
</evidence>
<keyword evidence="2" id="KW-0067">ATP-binding</keyword>
<dbReference type="GO" id="GO:0005524">
    <property type="term" value="F:ATP binding"/>
    <property type="evidence" value="ECO:0007669"/>
    <property type="project" value="UniProtKB-KW"/>
</dbReference>
<evidence type="ECO:0000313" key="3">
    <source>
        <dbReference type="EMBL" id="KRR21435.1"/>
    </source>
</evidence>